<evidence type="ECO:0000313" key="4">
    <source>
        <dbReference type="Proteomes" id="UP000008983"/>
    </source>
</evidence>
<dbReference type="Proteomes" id="UP000008983">
    <property type="component" value="Unassembled WGS sequence"/>
</dbReference>
<sequence>MAVEYLKTLNLFPIFLLRLVLRKSIQKTVYIMIQYQEQVLKYYLILIQYIIQKIQTEKNQLKGRNFSKNINQMNFMIKLLNKSKIQTIMKMSKIFFKKMDQMNLFWRSMSLFGEQKTDANQNKCQLRLKLSMIRDGKVTTTIIFWSKICLILMFWVKLLKKRLLQQNIIRQWSILTIQKMIQWKQKQLIRLFMYVMQLQLQFL</sequence>
<gene>
    <name evidence="3" type="ORF">IMG5_092670</name>
</gene>
<dbReference type="EMBL" id="GL983755">
    <property type="protein sequence ID" value="EGR32200.1"/>
    <property type="molecule type" value="Genomic_DNA"/>
</dbReference>
<proteinExistence type="predicted"/>
<dbReference type="AlphaFoldDB" id="G0QRG5"/>
<organism evidence="3 4">
    <name type="scientific">Ichthyophthirius multifiliis</name>
    <name type="common">White spot disease agent</name>
    <name type="synonym">Ich</name>
    <dbReference type="NCBI Taxonomy" id="5932"/>
    <lineage>
        <taxon>Eukaryota</taxon>
        <taxon>Sar</taxon>
        <taxon>Alveolata</taxon>
        <taxon>Ciliophora</taxon>
        <taxon>Intramacronucleata</taxon>
        <taxon>Oligohymenophorea</taxon>
        <taxon>Hymenostomatida</taxon>
        <taxon>Ophryoglenina</taxon>
        <taxon>Ichthyophthirius</taxon>
    </lineage>
</organism>
<reference evidence="3 4" key="1">
    <citation type="submission" date="2011-07" db="EMBL/GenBank/DDBJ databases">
        <authorList>
            <person name="Coyne R."/>
            <person name="Brami D."/>
            <person name="Johnson J."/>
            <person name="Hostetler J."/>
            <person name="Hannick L."/>
            <person name="Clark T."/>
            <person name="Cassidy-Hanley D."/>
            <person name="Inman J."/>
        </authorList>
    </citation>
    <scope>NUCLEOTIDE SEQUENCE [LARGE SCALE GENOMIC DNA]</scope>
    <source>
        <strain evidence="3 4">G5</strain>
    </source>
</reference>
<evidence type="ECO:0000256" key="1">
    <source>
        <dbReference type="SAM" id="Phobius"/>
    </source>
</evidence>
<dbReference type="InParanoid" id="G0QRG5"/>
<accession>G0QRG5</accession>
<evidence type="ECO:0000256" key="2">
    <source>
        <dbReference type="SAM" id="SignalP"/>
    </source>
</evidence>
<evidence type="ECO:0000313" key="3">
    <source>
        <dbReference type="EMBL" id="EGR32200.1"/>
    </source>
</evidence>
<keyword evidence="1" id="KW-1133">Transmembrane helix</keyword>
<feature type="transmembrane region" description="Helical" evidence="1">
    <location>
        <begin position="142"/>
        <end position="159"/>
    </location>
</feature>
<keyword evidence="1" id="KW-0472">Membrane</keyword>
<feature type="chain" id="PRO_5003407862" description="Transmembrane protein" evidence="2">
    <location>
        <begin position="23"/>
        <end position="203"/>
    </location>
</feature>
<keyword evidence="1" id="KW-0812">Transmembrane</keyword>
<name>G0QRG5_ICHMU</name>
<protein>
    <recommendedName>
        <fullName evidence="5">Transmembrane protein</fullName>
    </recommendedName>
</protein>
<keyword evidence="2" id="KW-0732">Signal</keyword>
<dbReference type="RefSeq" id="XP_004035686.1">
    <property type="nucleotide sequence ID" value="XM_004035638.1"/>
</dbReference>
<dbReference type="GeneID" id="14908355"/>
<keyword evidence="4" id="KW-1185">Reference proteome</keyword>
<feature type="signal peptide" evidence="2">
    <location>
        <begin position="1"/>
        <end position="22"/>
    </location>
</feature>
<evidence type="ECO:0008006" key="5">
    <source>
        <dbReference type="Google" id="ProtNLM"/>
    </source>
</evidence>